<evidence type="ECO:0000259" key="1">
    <source>
        <dbReference type="Pfam" id="PF09509"/>
    </source>
</evidence>
<gene>
    <name evidence="2" type="ORF">GCM10009831_30270</name>
</gene>
<evidence type="ECO:0000313" key="2">
    <source>
        <dbReference type="EMBL" id="GAA1718149.1"/>
    </source>
</evidence>
<keyword evidence="3" id="KW-1185">Reference proteome</keyword>
<dbReference type="Pfam" id="PF09509">
    <property type="entry name" value="Hypoth_Ymh"/>
    <property type="match status" value="1"/>
</dbReference>
<dbReference type="EMBL" id="BAAAQG010000016">
    <property type="protein sequence ID" value="GAA1718149.1"/>
    <property type="molecule type" value="Genomic_DNA"/>
</dbReference>
<name>A0ABN2J529_9ACTN</name>
<dbReference type="Proteomes" id="UP001500383">
    <property type="component" value="Unassembled WGS sequence"/>
</dbReference>
<proteinExistence type="predicted"/>
<evidence type="ECO:0000313" key="3">
    <source>
        <dbReference type="Proteomes" id="UP001500383"/>
    </source>
</evidence>
<comment type="caution">
    <text evidence="2">The sequence shown here is derived from an EMBL/GenBank/DDBJ whole genome shotgun (WGS) entry which is preliminary data.</text>
</comment>
<feature type="domain" description="Conserved hypothetical protein CHP02391" evidence="1">
    <location>
        <begin position="110"/>
        <end position="236"/>
    </location>
</feature>
<accession>A0ABN2J529</accession>
<reference evidence="3" key="1">
    <citation type="journal article" date="2019" name="Int. J. Syst. Evol. Microbiol.">
        <title>The Global Catalogue of Microorganisms (GCM) 10K type strain sequencing project: providing services to taxonomists for standard genome sequencing and annotation.</title>
        <authorList>
            <consortium name="The Broad Institute Genomics Platform"/>
            <consortium name="The Broad Institute Genome Sequencing Center for Infectious Disease"/>
            <person name="Wu L."/>
            <person name="Ma J."/>
        </authorList>
    </citation>
    <scope>NUCLEOTIDE SEQUENCE [LARGE SCALE GENOMIC DNA]</scope>
    <source>
        <strain evidence="3">JCM 16002</strain>
    </source>
</reference>
<protein>
    <recommendedName>
        <fullName evidence="1">Conserved hypothetical protein CHP02391 domain-containing protein</fullName>
    </recommendedName>
</protein>
<sequence>MAKLDTEWATSEIDEFLHVTDQVSPSASGGSVVFAGPVMRGSKTEASQRAHVVEQILDRVLPGWSRERPETDAKYSWLRDQASRAKAALEREAELAEKLGDNAPDMDAANLHPWAWENGRSYWNTGHYHQAVMQAAIRINAETQSKLERMDVSETALFNEAFSLNAPKAGVARLRLAKNDGGKTYENLHRGARAFAEGLYAAIRNPGMHLPQEDDGGEEQLALEQLAAFSLLARWVDQASTEMV</sequence>
<organism evidence="2 3">
    <name type="scientific">Dietzia cercidiphylli</name>
    <dbReference type="NCBI Taxonomy" id="498199"/>
    <lineage>
        <taxon>Bacteria</taxon>
        <taxon>Bacillati</taxon>
        <taxon>Actinomycetota</taxon>
        <taxon>Actinomycetes</taxon>
        <taxon>Mycobacteriales</taxon>
        <taxon>Dietziaceae</taxon>
        <taxon>Dietzia</taxon>
    </lineage>
</organism>
<dbReference type="RefSeq" id="WP_182658893.1">
    <property type="nucleotide sequence ID" value="NZ_BAAAQG010000016.1"/>
</dbReference>
<dbReference type="InterPro" id="IPR012654">
    <property type="entry name" value="CHP02391"/>
</dbReference>